<dbReference type="InterPro" id="IPR001055">
    <property type="entry name" value="Adrenodoxin-like"/>
</dbReference>
<evidence type="ECO:0000256" key="2">
    <source>
        <dbReference type="ARBA" id="ARBA00022714"/>
    </source>
</evidence>
<dbReference type="RefSeq" id="WP_115866971.1">
    <property type="nucleotide sequence ID" value="NZ_QREG01000003.1"/>
</dbReference>
<keyword evidence="3" id="KW-0479">Metal-binding</keyword>
<evidence type="ECO:0000313" key="8">
    <source>
        <dbReference type="EMBL" id="REE01692.1"/>
    </source>
</evidence>
<comment type="similarity">
    <text evidence="1">Belongs to the adrenodoxin/putidaredoxin family.</text>
</comment>
<dbReference type="GO" id="GO:0140647">
    <property type="term" value="P:P450-containing electron transport chain"/>
    <property type="evidence" value="ECO:0007669"/>
    <property type="project" value="InterPro"/>
</dbReference>
<keyword evidence="5" id="KW-0411">Iron-sulfur</keyword>
<dbReference type="GO" id="GO:0051537">
    <property type="term" value="F:2 iron, 2 sulfur cluster binding"/>
    <property type="evidence" value="ECO:0007669"/>
    <property type="project" value="UniProtKB-KW"/>
</dbReference>
<keyword evidence="2" id="KW-0001">2Fe-2S</keyword>
<proteinExistence type="inferred from homology"/>
<feature type="domain" description="2Fe-2S ferredoxin-type" evidence="7">
    <location>
        <begin position="2"/>
        <end position="97"/>
    </location>
</feature>
<evidence type="ECO:0000256" key="3">
    <source>
        <dbReference type="ARBA" id="ARBA00022723"/>
    </source>
</evidence>
<evidence type="ECO:0000259" key="7">
    <source>
        <dbReference type="PROSITE" id="PS51085"/>
    </source>
</evidence>
<protein>
    <submittedName>
        <fullName evidence="8">2Fe-2S ferredoxin</fullName>
    </submittedName>
</protein>
<dbReference type="InterPro" id="IPR012675">
    <property type="entry name" value="Beta-grasp_dom_sf"/>
</dbReference>
<comment type="cofactor">
    <cofactor evidence="6">
        <name>[2Fe-2S] cluster</name>
        <dbReference type="ChEBI" id="CHEBI:190135"/>
    </cofactor>
</comment>
<accession>A0A3D9L9F6</accession>
<dbReference type="PANTHER" id="PTHR23426:SF65">
    <property type="entry name" value="FERREDOXIN-2, MITOCHONDRIAL"/>
    <property type="match status" value="1"/>
</dbReference>
<dbReference type="PANTHER" id="PTHR23426">
    <property type="entry name" value="FERREDOXIN/ADRENODOXIN"/>
    <property type="match status" value="1"/>
</dbReference>
<gene>
    <name evidence="8" type="ORF">C7460_103209</name>
</gene>
<reference evidence="8 9" key="1">
    <citation type="submission" date="2018-07" db="EMBL/GenBank/DDBJ databases">
        <title>Genomic Encyclopedia of Type Strains, Phase IV (KMG-IV): sequencing the most valuable type-strain genomes for metagenomic binning, comparative biology and taxonomic classification.</title>
        <authorList>
            <person name="Goeker M."/>
        </authorList>
    </citation>
    <scope>NUCLEOTIDE SEQUENCE [LARGE SCALE GENOMIC DNA]</scope>
    <source>
        <strain evidence="8 9">DSM 4134</strain>
    </source>
</reference>
<name>A0A3D9L9F6_MARFU</name>
<dbReference type="InterPro" id="IPR001041">
    <property type="entry name" value="2Fe-2S_ferredoxin-type"/>
</dbReference>
<evidence type="ECO:0000256" key="1">
    <source>
        <dbReference type="ARBA" id="ARBA00010914"/>
    </source>
</evidence>
<dbReference type="GO" id="GO:0009055">
    <property type="term" value="F:electron transfer activity"/>
    <property type="evidence" value="ECO:0007669"/>
    <property type="project" value="TreeGrafter"/>
</dbReference>
<dbReference type="GO" id="GO:0046872">
    <property type="term" value="F:metal ion binding"/>
    <property type="evidence" value="ECO:0007669"/>
    <property type="project" value="UniProtKB-KW"/>
</dbReference>
<dbReference type="CDD" id="cd00207">
    <property type="entry name" value="fer2"/>
    <property type="match status" value="1"/>
</dbReference>
<organism evidence="8 9">
    <name type="scientific">Marinoscillum furvescens DSM 4134</name>
    <dbReference type="NCBI Taxonomy" id="1122208"/>
    <lineage>
        <taxon>Bacteria</taxon>
        <taxon>Pseudomonadati</taxon>
        <taxon>Bacteroidota</taxon>
        <taxon>Cytophagia</taxon>
        <taxon>Cytophagales</taxon>
        <taxon>Reichenbachiellaceae</taxon>
        <taxon>Marinoscillum</taxon>
    </lineage>
</organism>
<dbReference type="Proteomes" id="UP000256779">
    <property type="component" value="Unassembled WGS sequence"/>
</dbReference>
<dbReference type="Pfam" id="PF00111">
    <property type="entry name" value="Fer2"/>
    <property type="match status" value="1"/>
</dbReference>
<evidence type="ECO:0000313" key="9">
    <source>
        <dbReference type="Proteomes" id="UP000256779"/>
    </source>
</evidence>
<evidence type="ECO:0000256" key="4">
    <source>
        <dbReference type="ARBA" id="ARBA00023004"/>
    </source>
</evidence>
<dbReference type="Gene3D" id="3.10.20.30">
    <property type="match status" value="1"/>
</dbReference>
<dbReference type="InterPro" id="IPR036010">
    <property type="entry name" value="2Fe-2S_ferredoxin-like_sf"/>
</dbReference>
<dbReference type="EMBL" id="QREG01000003">
    <property type="protein sequence ID" value="REE01692.1"/>
    <property type="molecule type" value="Genomic_DNA"/>
</dbReference>
<dbReference type="PROSITE" id="PS51085">
    <property type="entry name" value="2FE2S_FER_2"/>
    <property type="match status" value="1"/>
</dbReference>
<dbReference type="SUPFAM" id="SSF54292">
    <property type="entry name" value="2Fe-2S ferredoxin-like"/>
    <property type="match status" value="1"/>
</dbReference>
<comment type="caution">
    <text evidence="8">The sequence shown here is derived from an EMBL/GenBank/DDBJ whole genome shotgun (WGS) entry which is preliminary data.</text>
</comment>
<dbReference type="AlphaFoldDB" id="A0A3D9L9F6"/>
<keyword evidence="4" id="KW-0408">Iron</keyword>
<evidence type="ECO:0000256" key="6">
    <source>
        <dbReference type="ARBA" id="ARBA00034078"/>
    </source>
</evidence>
<dbReference type="OrthoDB" id="9799640at2"/>
<sequence>MPLVTVKNLHSKTIHCKSKTEKLLSILLEEVDWMHACGGKGRCTTCTAEIVSGEASLGEITEAEKRFINLGKLKSGARLACQAVVTGDVTVQVPESYKLPHQDYSK</sequence>
<evidence type="ECO:0000256" key="5">
    <source>
        <dbReference type="ARBA" id="ARBA00023014"/>
    </source>
</evidence>
<keyword evidence="9" id="KW-1185">Reference proteome</keyword>